<evidence type="ECO:0000256" key="4">
    <source>
        <dbReference type="ARBA" id="ARBA00022622"/>
    </source>
</evidence>
<comment type="subcellular location">
    <subcellularLocation>
        <location evidence="2">Cell membrane</location>
        <topology evidence="2">Lipid-anchor</topology>
        <topology evidence="2">GPI-anchor</topology>
    </subcellularLocation>
</comment>
<dbReference type="GO" id="GO:0005886">
    <property type="term" value="C:plasma membrane"/>
    <property type="evidence" value="ECO:0007669"/>
    <property type="project" value="UniProtKB-SubCell"/>
</dbReference>
<dbReference type="AlphaFoldDB" id="M4SU74"/>
<dbReference type="GO" id="GO:0042783">
    <property type="term" value="P:symbiont-mediated evasion of host immune response"/>
    <property type="evidence" value="ECO:0007669"/>
    <property type="project" value="InterPro"/>
</dbReference>
<evidence type="ECO:0000256" key="2">
    <source>
        <dbReference type="ARBA" id="ARBA00004609"/>
    </source>
</evidence>
<evidence type="ECO:0000259" key="10">
    <source>
        <dbReference type="Pfam" id="PF10659"/>
    </source>
</evidence>
<keyword evidence="6" id="KW-0325">Glycoprotein</keyword>
<comment type="function">
    <text evidence="1">VSG forms a coat on the surface of the parasite. The trypanosome evades the immune response of the host by expressing a series of antigenically distinct VSGs from an estimated 1000 VSG genes.</text>
</comment>
<accession>M4SU74</accession>
<evidence type="ECO:0000256" key="8">
    <source>
        <dbReference type="SAM" id="SignalP"/>
    </source>
</evidence>
<feature type="chain" id="PRO_5004057721" evidence="8">
    <location>
        <begin position="24"/>
        <end position="513"/>
    </location>
</feature>
<feature type="signal peptide" evidence="8">
    <location>
        <begin position="1"/>
        <end position="23"/>
    </location>
</feature>
<reference evidence="11" key="2">
    <citation type="journal article" date="2014" name="Mol. Biochem. Parasitol.">
        <title>Capturing the variant surface glycoprotein repertoire (the VSGnome) of Trypanosoma brucei Lister 427.</title>
        <authorList>
            <person name="Cross G.A."/>
            <person name="Kim H.S."/>
            <person name="Wickstead B."/>
        </authorList>
    </citation>
    <scope>NUCLEOTIDE SEQUENCE</scope>
    <source>
        <strain evidence="11">Lister 427</strain>
    </source>
</reference>
<evidence type="ECO:0000256" key="1">
    <source>
        <dbReference type="ARBA" id="ARBA00002523"/>
    </source>
</evidence>
<dbReference type="VEuPathDB" id="TriTrypDB:Tb11.v5.0894"/>
<dbReference type="VEuPathDB" id="TriTrypDB:Tb427_000609300"/>
<dbReference type="EMBL" id="KC612452">
    <property type="protein sequence ID" value="AGH59883.1"/>
    <property type="molecule type" value="Genomic_DNA"/>
</dbReference>
<evidence type="ECO:0000259" key="9">
    <source>
        <dbReference type="Pfam" id="PF00913"/>
    </source>
</evidence>
<dbReference type="Pfam" id="PF00913">
    <property type="entry name" value="Trypan_glycop"/>
    <property type="match status" value="1"/>
</dbReference>
<dbReference type="InterPro" id="IPR001812">
    <property type="entry name" value="Trypano_VSG_A_N_dom"/>
</dbReference>
<keyword evidence="3" id="KW-1003">Cell membrane</keyword>
<evidence type="ECO:0000256" key="6">
    <source>
        <dbReference type="ARBA" id="ARBA00023180"/>
    </source>
</evidence>
<reference evidence="11" key="1">
    <citation type="submission" date="2013-02" db="EMBL/GenBank/DDBJ databases">
        <authorList>
            <person name="Cross G.A.M."/>
            <person name="Kim H.-S."/>
            <person name="Wickstead B."/>
        </authorList>
    </citation>
    <scope>NUCLEOTIDE SEQUENCE</scope>
    <source>
        <strain evidence="11">Lister 427</strain>
    </source>
</reference>
<name>M4SU74_9TRYP</name>
<dbReference type="GO" id="GO:0098552">
    <property type="term" value="C:side of membrane"/>
    <property type="evidence" value="ECO:0007669"/>
    <property type="project" value="UniProtKB-KW"/>
</dbReference>
<keyword evidence="8" id="KW-0732">Signal</keyword>
<evidence type="ECO:0000256" key="3">
    <source>
        <dbReference type="ARBA" id="ARBA00022475"/>
    </source>
</evidence>
<dbReference type="Gene3D" id="3.90.150.10">
    <property type="entry name" value="Variant Surface Glycoprotein, subunit A domain 1"/>
    <property type="match status" value="1"/>
</dbReference>
<dbReference type="Gene3D" id="3.30.1680.30">
    <property type="match status" value="1"/>
</dbReference>
<dbReference type="Gene3D" id="1.10.470.10">
    <property type="entry name" value="Variant Surface Glycoprotein, subunit A, domain 2"/>
    <property type="match status" value="1"/>
</dbReference>
<dbReference type="SUPFAM" id="SSF58087">
    <property type="entry name" value="Variant surface glycoprotein (N-terminal domain)"/>
    <property type="match status" value="1"/>
</dbReference>
<dbReference type="InterPro" id="IPR019609">
    <property type="entry name" value="Variant_surf_glycoprt_trypan_C"/>
</dbReference>
<evidence type="ECO:0000313" key="11">
    <source>
        <dbReference type="EMBL" id="AGH59883.1"/>
    </source>
</evidence>
<keyword evidence="5" id="KW-0472">Membrane</keyword>
<keyword evidence="4" id="KW-0336">GPI-anchor</keyword>
<feature type="domain" description="Trypanosome variant surface glycoprotein A-type N-terminal" evidence="9">
    <location>
        <begin position="21"/>
        <end position="373"/>
    </location>
</feature>
<evidence type="ECO:0000256" key="7">
    <source>
        <dbReference type="ARBA" id="ARBA00023288"/>
    </source>
</evidence>
<organism evidence="11">
    <name type="scientific">Trypanosoma brucei</name>
    <dbReference type="NCBI Taxonomy" id="5691"/>
    <lineage>
        <taxon>Eukaryota</taxon>
        <taxon>Discoba</taxon>
        <taxon>Euglenozoa</taxon>
        <taxon>Kinetoplastea</taxon>
        <taxon>Metakinetoplastina</taxon>
        <taxon>Trypanosomatida</taxon>
        <taxon>Trypanosomatidae</taxon>
        <taxon>Trypanosoma</taxon>
    </lineage>
</organism>
<sequence length="513" mass="55688">MSSTQAQAVLALIFLRPTLRAEATSYAMKNTYWKPLCQTAKALRTVPQASYGKLSSLLQEEAAARQLSLQISVYAMAHAVGSEKMEIQAAAAALQTLATNRRTTLSNFAKTALQATQSTSELVGEIEGVMTLFKQTKHGAAFCLGDASAASDGTKDYSTAGCRGRPLELTQNIPPIAADVVGNNGFANLAEHNTGIGATDNKCPLLEATGTAGTHVFKHSDNPAFIQGLIKVTGDNTVGRDSQQNQHPIDSRNSASLLQLAYHDAKQVKEDPTTRPITEPIQLLTAIAKNGNLKSALEHELKALAEESEHSKIPTKATSIINEKYKHDTNKLETLWNNIKTKEVKDVTQAGTKPKQIQQITELTILQATLNYYINSKDLKITSMEEEINKLKENSGKSVENAGEKICNAIGDANREKCNGEKQCSYDDSKETGKKCTFDATKAAANGVPVTKTQTGGSETTTWNFKGKLQEECTKAPECKWENNAFKDSIFMVNNKLAPVVYGFTSFVVFSKL</sequence>
<dbReference type="Pfam" id="PF10659">
    <property type="entry name" value="Trypan_glycop_C"/>
    <property type="match status" value="1"/>
</dbReference>
<proteinExistence type="predicted"/>
<protein>
    <submittedName>
        <fullName evidence="11">Variant surface glycoprotein 703</fullName>
    </submittedName>
</protein>
<evidence type="ECO:0000256" key="5">
    <source>
        <dbReference type="ARBA" id="ARBA00023136"/>
    </source>
</evidence>
<dbReference type="Gene3D" id="3.30.1680.40">
    <property type="match status" value="1"/>
</dbReference>
<keyword evidence="7" id="KW-0449">Lipoprotein</keyword>
<feature type="domain" description="Trypanosome variant surface glycoprotein C-terminal" evidence="10">
    <location>
        <begin position="407"/>
        <end position="507"/>
    </location>
</feature>